<proteinExistence type="predicted"/>
<evidence type="ECO:0000313" key="2">
    <source>
        <dbReference type="EMBL" id="RAV09196.1"/>
    </source>
</evidence>
<feature type="chain" id="PRO_5038334895" evidence="1">
    <location>
        <begin position="21"/>
        <end position="217"/>
    </location>
</feature>
<dbReference type="EMBL" id="QMFB01000052">
    <property type="protein sequence ID" value="RAV09196.1"/>
    <property type="molecule type" value="Genomic_DNA"/>
</dbReference>
<reference evidence="2 3" key="1">
    <citation type="journal article" date="2009" name="Int. J. Syst. Evol. Microbiol.">
        <title>Paenibacillus contaminans sp. nov., isolated from a contaminated laboratory plate.</title>
        <authorList>
            <person name="Chou J.H."/>
            <person name="Lee J.H."/>
            <person name="Lin M.C."/>
            <person name="Chang P.S."/>
            <person name="Arun A.B."/>
            <person name="Young C.C."/>
            <person name="Chen W.M."/>
        </authorList>
    </citation>
    <scope>NUCLEOTIDE SEQUENCE [LARGE SCALE GENOMIC DNA]</scope>
    <source>
        <strain evidence="2 3">CKOBP-6</strain>
    </source>
</reference>
<dbReference type="OrthoDB" id="2584893at2"/>
<protein>
    <submittedName>
        <fullName evidence="2">Uncharacterized protein</fullName>
    </submittedName>
</protein>
<dbReference type="AlphaFoldDB" id="A0A329LPQ4"/>
<comment type="caution">
    <text evidence="2">The sequence shown here is derived from an EMBL/GenBank/DDBJ whole genome shotgun (WGS) entry which is preliminary data.</text>
</comment>
<sequence length="217" mass="24948">MKKRWLAVGLSCGIVLAAVAGISVFQPKEIKADRVYGSGKNLNAYNLSISPAGENMIPSTLEQYNRVSDDSAVNISYTVVYEQNKWFKNDQRTMKLLRFERPFPDDQNEKVQSFYYRLVDESVDVLNEKAAVFTRLYERREAYNNLFDLIPQSIVVPGQKDTKEARQWIQQHNPQFLNLKDHTVIDTAVLDAWKQDGYRQSYSDASPEGLSLKDIIE</sequence>
<keyword evidence="1" id="KW-0732">Signal</keyword>
<organism evidence="2 3">
    <name type="scientific">Paenibacillus contaminans</name>
    <dbReference type="NCBI Taxonomy" id="450362"/>
    <lineage>
        <taxon>Bacteria</taxon>
        <taxon>Bacillati</taxon>
        <taxon>Bacillota</taxon>
        <taxon>Bacilli</taxon>
        <taxon>Bacillales</taxon>
        <taxon>Paenibacillaceae</taxon>
        <taxon>Paenibacillus</taxon>
    </lineage>
</organism>
<keyword evidence="3" id="KW-1185">Reference proteome</keyword>
<name>A0A329LPQ4_9BACL</name>
<evidence type="ECO:0000256" key="1">
    <source>
        <dbReference type="SAM" id="SignalP"/>
    </source>
</evidence>
<evidence type="ECO:0000313" key="3">
    <source>
        <dbReference type="Proteomes" id="UP000250369"/>
    </source>
</evidence>
<dbReference type="Proteomes" id="UP000250369">
    <property type="component" value="Unassembled WGS sequence"/>
</dbReference>
<feature type="signal peptide" evidence="1">
    <location>
        <begin position="1"/>
        <end position="20"/>
    </location>
</feature>
<dbReference type="RefSeq" id="WP_113036629.1">
    <property type="nucleotide sequence ID" value="NZ_QMFB01000052.1"/>
</dbReference>
<gene>
    <name evidence="2" type="ORF">DQG23_39900</name>
</gene>
<accession>A0A329LPQ4</accession>